<accession>A0AAJ0C244</accession>
<evidence type="ECO:0000259" key="9">
    <source>
        <dbReference type="PROSITE" id="PS50008"/>
    </source>
</evidence>
<reference evidence="10" key="1">
    <citation type="submission" date="2023-06" db="EMBL/GenBank/DDBJ databases">
        <title>Genome-scale phylogeny and comparative genomics of the fungal order Sordariales.</title>
        <authorList>
            <consortium name="Lawrence Berkeley National Laboratory"/>
            <person name="Hensen N."/>
            <person name="Bonometti L."/>
            <person name="Westerberg I."/>
            <person name="Brannstrom I.O."/>
            <person name="Guillou S."/>
            <person name="Cros-Aarteil S."/>
            <person name="Calhoun S."/>
            <person name="Haridas S."/>
            <person name="Kuo A."/>
            <person name="Mondo S."/>
            <person name="Pangilinan J."/>
            <person name="Riley R."/>
            <person name="Labutti K."/>
            <person name="Andreopoulos B."/>
            <person name="Lipzen A."/>
            <person name="Chen C."/>
            <person name="Yanf M."/>
            <person name="Daum C."/>
            <person name="Ng V."/>
            <person name="Clum A."/>
            <person name="Steindorff A."/>
            <person name="Ohm R."/>
            <person name="Martin F."/>
            <person name="Silar P."/>
            <person name="Natvig D."/>
            <person name="Lalanne C."/>
            <person name="Gautier V."/>
            <person name="Ament-Velasquez S.L."/>
            <person name="Kruys A."/>
            <person name="Hutchinson M.I."/>
            <person name="Powell A.J."/>
            <person name="Barry K."/>
            <person name="Miller A.N."/>
            <person name="Grigoriev I.V."/>
            <person name="Debuchy R."/>
            <person name="Gladieux P."/>
            <person name="Thoren M.H."/>
            <person name="Johannesson H."/>
        </authorList>
    </citation>
    <scope>NUCLEOTIDE SEQUENCE</scope>
    <source>
        <strain evidence="10">8032-3</strain>
    </source>
</reference>
<dbReference type="GO" id="GO:0016042">
    <property type="term" value="P:lipid catabolic process"/>
    <property type="evidence" value="ECO:0007669"/>
    <property type="project" value="UniProtKB-KW"/>
</dbReference>
<dbReference type="FunFam" id="3.20.20.190:FF:000039">
    <property type="entry name" value="Phosphoinositide phospholipase C"/>
    <property type="match status" value="1"/>
</dbReference>
<dbReference type="InterPro" id="IPR000909">
    <property type="entry name" value="PLipase_C_PInositol-sp_X_dom"/>
</dbReference>
<dbReference type="InterPro" id="IPR001192">
    <property type="entry name" value="PI-PLC_fam"/>
</dbReference>
<feature type="compositionally biased region" description="Acidic residues" evidence="8">
    <location>
        <begin position="20"/>
        <end position="34"/>
    </location>
</feature>
<dbReference type="InterPro" id="IPR001711">
    <property type="entry name" value="PLipase_C_Pinositol-sp_Y"/>
</dbReference>
<evidence type="ECO:0000256" key="7">
    <source>
        <dbReference type="RuleBase" id="RU361133"/>
    </source>
</evidence>
<feature type="region of interest" description="Disordered" evidence="8">
    <location>
        <begin position="20"/>
        <end position="46"/>
    </location>
</feature>
<evidence type="ECO:0000256" key="2">
    <source>
        <dbReference type="ARBA" id="ARBA00022801"/>
    </source>
</evidence>
<dbReference type="SUPFAM" id="SSF49562">
    <property type="entry name" value="C2 domain (Calcium/lipid-binding domain, CaLB)"/>
    <property type="match status" value="1"/>
</dbReference>
<dbReference type="GO" id="GO:0004435">
    <property type="term" value="F:phosphatidylinositol-4,5-bisphosphate phospholipase C activity"/>
    <property type="evidence" value="ECO:0007669"/>
    <property type="project" value="UniProtKB-EC"/>
</dbReference>
<dbReference type="PANTHER" id="PTHR10336">
    <property type="entry name" value="PHOSPHOINOSITIDE-SPECIFIC PHOSPHOLIPASE C FAMILY PROTEIN"/>
    <property type="match status" value="1"/>
</dbReference>
<sequence length="615" mass="67884">MPDLTARLAELNPFKREADLDVSDSDEFGEEIDSDTIAGGGHGARESDITRNQLRVSHALRTFLVREGVLSERGAGLADDDDDDDDDNFDPGRLTAPLRALVDRPHASVPPALTDRSHTLPEYFVSSSHNTYLCAHQLYGKSSAAAYGAALGAGSRCIEIDAWDHEDDVDEPRVTHGYTLVSSVPFREVCGAIRDVADREAAEAEAAGRGYRPAPILVSLENHCGAHGQLRLVQIMKEVLGDRLLSKEVREKGHREQEAGSGEHVRLEELGSKVVVIVEYHLPKDEGDHEESSSPVPSEDEEEEEEDEERKRARKAYKEKAKKAASNAVIVPELAALGIYAQSVKPCNNTWFDPGELRNGPHHHLINVSESGLAAHLPARAADIARHNAHHLMRVFPKGTRISSRNLRPVPFWAVGAQVCALNWQTFESGMQLNEALFAGTDGYVLKPASLRPGGADLGSLSRRPRRRRRLRLRVAGATDVPVPAARADEARPYLTCSLVQAAPAAGRLKRKTAPYKHHHSRLGGFLRRGENPRAADPVWDDALEWEFDADDELVFLRMMVKDDVSFARNPVLAVAAVRVLYVVDGWCFIRMLDLKGRETRCSLLVKFEVEDVDG</sequence>
<dbReference type="EC" id="3.1.4.11" evidence="7"/>
<evidence type="ECO:0000256" key="8">
    <source>
        <dbReference type="SAM" id="MobiDB-lite"/>
    </source>
</evidence>
<evidence type="ECO:0000256" key="4">
    <source>
        <dbReference type="ARBA" id="ARBA00023098"/>
    </source>
</evidence>
<feature type="domain" description="PI-PLC Y-box" evidence="9">
    <location>
        <begin position="334"/>
        <end position="452"/>
    </location>
</feature>
<evidence type="ECO:0000313" key="10">
    <source>
        <dbReference type="EMBL" id="KAK1766296.1"/>
    </source>
</evidence>
<comment type="caution">
    <text evidence="10">The sequence shown here is derived from an EMBL/GenBank/DDBJ whole genome shotgun (WGS) entry which is preliminary data.</text>
</comment>
<dbReference type="SUPFAM" id="SSF51695">
    <property type="entry name" value="PLC-like phosphodiesterases"/>
    <property type="match status" value="1"/>
</dbReference>
<keyword evidence="11" id="KW-1185">Reference proteome</keyword>
<proteinExistence type="predicted"/>
<protein>
    <recommendedName>
        <fullName evidence="7">Phosphoinositide phospholipase C</fullName>
        <ecNumber evidence="7">3.1.4.11</ecNumber>
    </recommendedName>
</protein>
<feature type="compositionally biased region" description="Acidic residues" evidence="8">
    <location>
        <begin position="78"/>
        <end position="89"/>
    </location>
</feature>
<feature type="region of interest" description="Disordered" evidence="8">
    <location>
        <begin position="74"/>
        <end position="93"/>
    </location>
</feature>
<feature type="compositionally biased region" description="Basic and acidic residues" evidence="8">
    <location>
        <begin position="282"/>
        <end position="292"/>
    </location>
</feature>
<comment type="function">
    <text evidence="6">The production of the second messenger molecules diacylglycerol (DAG) and inositol 1,4,5-trisphosphate (IP3) is mediated by activated phosphatidylinositol-specific phospholipase C enzymes.</text>
</comment>
<evidence type="ECO:0000256" key="6">
    <source>
        <dbReference type="ARBA" id="ARBA00059664"/>
    </source>
</evidence>
<dbReference type="Proteomes" id="UP001244011">
    <property type="component" value="Unassembled WGS sequence"/>
</dbReference>
<dbReference type="InterPro" id="IPR017946">
    <property type="entry name" value="PLC-like_Pdiesterase_TIM-brl"/>
</dbReference>
<dbReference type="InterPro" id="IPR035892">
    <property type="entry name" value="C2_domain_sf"/>
</dbReference>
<dbReference type="Gene3D" id="3.20.20.190">
    <property type="entry name" value="Phosphatidylinositol (PI) phosphodiesterase"/>
    <property type="match status" value="1"/>
</dbReference>
<feature type="region of interest" description="Disordered" evidence="8">
    <location>
        <begin position="282"/>
        <end position="313"/>
    </location>
</feature>
<keyword evidence="5" id="KW-0807">Transducer</keyword>
<name>A0AAJ0C244_9PEZI</name>
<feature type="compositionally biased region" description="Acidic residues" evidence="8">
    <location>
        <begin position="298"/>
        <end position="308"/>
    </location>
</feature>
<evidence type="ECO:0000256" key="1">
    <source>
        <dbReference type="ARBA" id="ARBA00001195"/>
    </source>
</evidence>
<keyword evidence="4 7" id="KW-0443">Lipid metabolism</keyword>
<dbReference type="PANTHER" id="PTHR10336:SF169">
    <property type="entry name" value="PHOSPHOINOSITIDE PHOSPHOLIPASE C"/>
    <property type="match status" value="1"/>
</dbReference>
<dbReference type="PRINTS" id="PR00390">
    <property type="entry name" value="PHPHLIPASEC"/>
</dbReference>
<dbReference type="EMBL" id="MU839012">
    <property type="protein sequence ID" value="KAK1766296.1"/>
    <property type="molecule type" value="Genomic_DNA"/>
</dbReference>
<keyword evidence="2 7" id="KW-0378">Hydrolase</keyword>
<evidence type="ECO:0000256" key="3">
    <source>
        <dbReference type="ARBA" id="ARBA00022963"/>
    </source>
</evidence>
<dbReference type="PROSITE" id="PS50007">
    <property type="entry name" value="PIPLC_X_DOMAIN"/>
    <property type="match status" value="1"/>
</dbReference>
<dbReference type="SMART" id="SM00148">
    <property type="entry name" value="PLCXc"/>
    <property type="match status" value="1"/>
</dbReference>
<dbReference type="PROSITE" id="PS50008">
    <property type="entry name" value="PIPLC_Y_DOMAIN"/>
    <property type="match status" value="1"/>
</dbReference>
<dbReference type="RefSeq" id="XP_060282509.1">
    <property type="nucleotide sequence ID" value="XM_060421941.1"/>
</dbReference>
<dbReference type="Gene3D" id="2.60.40.150">
    <property type="entry name" value="C2 domain"/>
    <property type="match status" value="1"/>
</dbReference>
<dbReference type="GO" id="GO:0051209">
    <property type="term" value="P:release of sequestered calcium ion into cytosol"/>
    <property type="evidence" value="ECO:0007669"/>
    <property type="project" value="TreeGrafter"/>
</dbReference>
<evidence type="ECO:0000256" key="5">
    <source>
        <dbReference type="ARBA" id="ARBA00023224"/>
    </source>
</evidence>
<keyword evidence="3 7" id="KW-0442">Lipid degradation</keyword>
<dbReference type="GeneID" id="85305128"/>
<dbReference type="AlphaFoldDB" id="A0AAJ0C244"/>
<gene>
    <name evidence="10" type="ORF">QBC33DRAFT_115869</name>
</gene>
<dbReference type="Pfam" id="PF00388">
    <property type="entry name" value="PI-PLC-X"/>
    <property type="match status" value="1"/>
</dbReference>
<dbReference type="Pfam" id="PF00387">
    <property type="entry name" value="PI-PLC-Y"/>
    <property type="match status" value="1"/>
</dbReference>
<evidence type="ECO:0000313" key="11">
    <source>
        <dbReference type="Proteomes" id="UP001244011"/>
    </source>
</evidence>
<dbReference type="SMART" id="SM00149">
    <property type="entry name" value="PLCYc"/>
    <property type="match status" value="1"/>
</dbReference>
<organism evidence="10 11">
    <name type="scientific">Phialemonium atrogriseum</name>
    <dbReference type="NCBI Taxonomy" id="1093897"/>
    <lineage>
        <taxon>Eukaryota</taxon>
        <taxon>Fungi</taxon>
        <taxon>Dikarya</taxon>
        <taxon>Ascomycota</taxon>
        <taxon>Pezizomycotina</taxon>
        <taxon>Sordariomycetes</taxon>
        <taxon>Sordariomycetidae</taxon>
        <taxon>Cephalothecales</taxon>
        <taxon>Cephalothecaceae</taxon>
        <taxon>Phialemonium</taxon>
    </lineage>
</organism>
<dbReference type="GO" id="GO:0048015">
    <property type="term" value="P:phosphatidylinositol-mediated signaling"/>
    <property type="evidence" value="ECO:0007669"/>
    <property type="project" value="TreeGrafter"/>
</dbReference>
<comment type="catalytic activity">
    <reaction evidence="1 7">
        <text>a 1,2-diacyl-sn-glycero-3-phospho-(1D-myo-inositol-4,5-bisphosphate) + H2O = 1D-myo-inositol 1,4,5-trisphosphate + a 1,2-diacyl-sn-glycerol + H(+)</text>
        <dbReference type="Rhea" id="RHEA:33179"/>
        <dbReference type="ChEBI" id="CHEBI:15377"/>
        <dbReference type="ChEBI" id="CHEBI:15378"/>
        <dbReference type="ChEBI" id="CHEBI:17815"/>
        <dbReference type="ChEBI" id="CHEBI:58456"/>
        <dbReference type="ChEBI" id="CHEBI:203600"/>
        <dbReference type="EC" id="3.1.4.11"/>
    </reaction>
</comment>